<evidence type="ECO:0000259" key="2">
    <source>
        <dbReference type="Pfam" id="PF05116"/>
    </source>
</evidence>
<sequence>MQIFNTFLFASDMDGTLLPNGIRSAAAGCLERTHRLLERLKETNCPIAYITGRYLPLAREGQQTFKLPEPDYWVCNVGTEIYDSGGRPDAGWQETLGPAFDRQKLLLKLQKISGLAPQEDEKQGPHKFSLYYSGVLDDTLRASLLAEAREVVDNIRLVDSVEETSGITLLDLIPENAGKASTLHYLSKKLALPEKRVFFSGDSGNDLDALTSGVCGTLVGNAPDPVREQARDLARDTMNARLLVSRGYYGDGIIEGLLVYGLVGQ</sequence>
<protein>
    <recommendedName>
        <fullName evidence="2">Sucrose phosphatase-like domain-containing protein</fullName>
    </recommendedName>
</protein>
<dbReference type="SFLD" id="SFLDG01140">
    <property type="entry name" value="C2.B:_Phosphomannomutase_and_P"/>
    <property type="match status" value="1"/>
</dbReference>
<dbReference type="SFLD" id="SFLDS00003">
    <property type="entry name" value="Haloacid_Dehalogenase"/>
    <property type="match status" value="1"/>
</dbReference>
<dbReference type="PANTHER" id="PTHR46521">
    <property type="entry name" value="SUCROSE-PHOSPHATASE 2-RELATED"/>
    <property type="match status" value="1"/>
</dbReference>
<dbReference type="AlphaFoldDB" id="A0A450SNB2"/>
<evidence type="ECO:0000313" key="3">
    <source>
        <dbReference type="EMBL" id="VFJ55298.1"/>
    </source>
</evidence>
<dbReference type="InterPro" id="IPR036412">
    <property type="entry name" value="HAD-like_sf"/>
</dbReference>
<accession>A0A450SNB2</accession>
<evidence type="ECO:0000256" key="1">
    <source>
        <dbReference type="ARBA" id="ARBA00022801"/>
    </source>
</evidence>
<evidence type="ECO:0000313" key="4">
    <source>
        <dbReference type="EMBL" id="VFJ55426.1"/>
    </source>
</evidence>
<dbReference type="InterPro" id="IPR051518">
    <property type="entry name" value="Sucrose_Phosphatase"/>
</dbReference>
<proteinExistence type="predicted"/>
<dbReference type="GO" id="GO:0016791">
    <property type="term" value="F:phosphatase activity"/>
    <property type="evidence" value="ECO:0007669"/>
    <property type="project" value="UniProtKB-ARBA"/>
</dbReference>
<organism evidence="3">
    <name type="scientific">Candidatus Kentrum sp. DK</name>
    <dbReference type="NCBI Taxonomy" id="2126562"/>
    <lineage>
        <taxon>Bacteria</taxon>
        <taxon>Pseudomonadati</taxon>
        <taxon>Pseudomonadota</taxon>
        <taxon>Gammaproteobacteria</taxon>
        <taxon>Candidatus Kentrum</taxon>
    </lineage>
</organism>
<keyword evidence="1" id="KW-0378">Hydrolase</keyword>
<dbReference type="InterPro" id="IPR006380">
    <property type="entry name" value="SPP-like_dom"/>
</dbReference>
<dbReference type="Gene3D" id="3.40.50.1000">
    <property type="entry name" value="HAD superfamily/HAD-like"/>
    <property type="match status" value="1"/>
</dbReference>
<dbReference type="EMBL" id="CAADEX010000052">
    <property type="protein sequence ID" value="VFJ55426.1"/>
    <property type="molecule type" value="Genomic_DNA"/>
</dbReference>
<dbReference type="GO" id="GO:0000287">
    <property type="term" value="F:magnesium ion binding"/>
    <property type="evidence" value="ECO:0007669"/>
    <property type="project" value="UniProtKB-ARBA"/>
</dbReference>
<dbReference type="EMBL" id="CAADEY010000048">
    <property type="protein sequence ID" value="VFJ55298.1"/>
    <property type="molecule type" value="Genomic_DNA"/>
</dbReference>
<feature type="domain" description="Sucrose phosphatase-like" evidence="2">
    <location>
        <begin position="7"/>
        <end position="260"/>
    </location>
</feature>
<name>A0A450SNB2_9GAMM</name>
<dbReference type="PANTHER" id="PTHR46521:SF4">
    <property type="entry name" value="SUCROSE-PHOSPHATASE 2-RELATED"/>
    <property type="match status" value="1"/>
</dbReference>
<reference evidence="3" key="1">
    <citation type="submission" date="2019-02" db="EMBL/GenBank/DDBJ databases">
        <authorList>
            <person name="Gruber-Vodicka R. H."/>
            <person name="Seah K. B. B."/>
        </authorList>
    </citation>
    <scope>NUCLEOTIDE SEQUENCE</scope>
    <source>
        <strain evidence="3">BECK_DK161</strain>
        <strain evidence="4">BECK_DK47</strain>
    </source>
</reference>
<dbReference type="NCBIfam" id="TIGR01484">
    <property type="entry name" value="HAD-SF-IIB"/>
    <property type="match status" value="1"/>
</dbReference>
<dbReference type="InterPro" id="IPR023214">
    <property type="entry name" value="HAD_sf"/>
</dbReference>
<dbReference type="SUPFAM" id="SSF56784">
    <property type="entry name" value="HAD-like"/>
    <property type="match status" value="1"/>
</dbReference>
<gene>
    <name evidence="4" type="ORF">BECKDK2373B_GA0170837_105214</name>
    <name evidence="3" type="ORF">BECKDK2373C_GA0170839_104811</name>
</gene>
<dbReference type="Pfam" id="PF05116">
    <property type="entry name" value="S6PP"/>
    <property type="match status" value="1"/>
</dbReference>
<dbReference type="Gene3D" id="3.90.1070.10">
    <property type="match status" value="1"/>
</dbReference>
<dbReference type="SFLD" id="SFLDG01141">
    <property type="entry name" value="C2.B.1:_Sucrose_Phosphatase_Li"/>
    <property type="match status" value="1"/>
</dbReference>
<dbReference type="InterPro" id="IPR006379">
    <property type="entry name" value="HAD-SF_hydro_IIB"/>
</dbReference>